<dbReference type="PANTHER" id="PTHR21557:SF2">
    <property type="entry name" value="CORDON-BLEU PROTEIN-LIKE 1"/>
    <property type="match status" value="1"/>
</dbReference>
<comment type="caution">
    <text evidence="3">The sequence shown here is derived from an EMBL/GenBank/DDBJ whole genome shotgun (WGS) entry which is preliminary data.</text>
</comment>
<dbReference type="Gene3D" id="3.10.20.90">
    <property type="entry name" value="Phosphatidylinositol 3-kinase Catalytic Subunit, Chain A, domain 1"/>
    <property type="match status" value="1"/>
</dbReference>
<dbReference type="InterPro" id="IPR019025">
    <property type="entry name" value="Cordon-bleu_ubiquitin_domain"/>
</dbReference>
<feature type="compositionally biased region" description="Polar residues" evidence="1">
    <location>
        <begin position="339"/>
        <end position="351"/>
    </location>
</feature>
<gene>
    <name evidence="3" type="ORF">GDO54_015563</name>
</gene>
<dbReference type="InterPro" id="IPR003116">
    <property type="entry name" value="RBD_dom"/>
</dbReference>
<feature type="region of interest" description="Disordered" evidence="1">
    <location>
        <begin position="725"/>
        <end position="752"/>
    </location>
</feature>
<organism evidence="3 4">
    <name type="scientific">Pyxicephalus adspersus</name>
    <name type="common">African bullfrog</name>
    <dbReference type="NCBI Taxonomy" id="30357"/>
    <lineage>
        <taxon>Eukaryota</taxon>
        <taxon>Metazoa</taxon>
        <taxon>Chordata</taxon>
        <taxon>Craniata</taxon>
        <taxon>Vertebrata</taxon>
        <taxon>Euteleostomi</taxon>
        <taxon>Amphibia</taxon>
        <taxon>Batrachia</taxon>
        <taxon>Anura</taxon>
        <taxon>Neobatrachia</taxon>
        <taxon>Ranoidea</taxon>
        <taxon>Pyxicephalidae</taxon>
        <taxon>Pyxicephalinae</taxon>
        <taxon>Pyxicephalus</taxon>
    </lineage>
</organism>
<proteinExistence type="predicted"/>
<dbReference type="EMBL" id="DYDO01000008">
    <property type="protein sequence ID" value="DBA19786.1"/>
    <property type="molecule type" value="Genomic_DNA"/>
</dbReference>
<dbReference type="GO" id="GO:0003785">
    <property type="term" value="F:actin monomer binding"/>
    <property type="evidence" value="ECO:0007669"/>
    <property type="project" value="InterPro"/>
</dbReference>
<evidence type="ECO:0000313" key="3">
    <source>
        <dbReference type="EMBL" id="DBA19786.1"/>
    </source>
</evidence>
<dbReference type="Pfam" id="PF09469">
    <property type="entry name" value="Cobl"/>
    <property type="match status" value="1"/>
</dbReference>
<feature type="region of interest" description="Disordered" evidence="1">
    <location>
        <begin position="210"/>
        <end position="281"/>
    </location>
</feature>
<feature type="compositionally biased region" description="Basic and acidic residues" evidence="1">
    <location>
        <begin position="386"/>
        <end position="395"/>
    </location>
</feature>
<accession>A0AAV2ZNG5</accession>
<evidence type="ECO:0000259" key="2">
    <source>
        <dbReference type="PROSITE" id="PS50898"/>
    </source>
</evidence>
<dbReference type="Proteomes" id="UP001181693">
    <property type="component" value="Unassembled WGS sequence"/>
</dbReference>
<name>A0AAV2ZNG5_PYXAD</name>
<reference evidence="3" key="1">
    <citation type="thesis" date="2020" institute="ProQuest LLC" country="789 East Eisenhower Parkway, Ann Arbor, MI, USA">
        <title>Comparative Genomics and Chromosome Evolution.</title>
        <authorList>
            <person name="Mudd A.B."/>
        </authorList>
    </citation>
    <scope>NUCLEOTIDE SEQUENCE</scope>
    <source>
        <strain evidence="3">1538</strain>
        <tissue evidence="3">Blood</tissue>
    </source>
</reference>
<evidence type="ECO:0000256" key="1">
    <source>
        <dbReference type="SAM" id="MobiDB-lite"/>
    </source>
</evidence>
<feature type="region of interest" description="Disordered" evidence="1">
    <location>
        <begin position="297"/>
        <end position="371"/>
    </location>
</feature>
<feature type="compositionally biased region" description="Polar residues" evidence="1">
    <location>
        <begin position="396"/>
        <end position="406"/>
    </location>
</feature>
<evidence type="ECO:0000313" key="4">
    <source>
        <dbReference type="Proteomes" id="UP001181693"/>
    </source>
</evidence>
<feature type="compositionally biased region" description="Polar residues" evidence="1">
    <location>
        <begin position="308"/>
        <end position="323"/>
    </location>
</feature>
<dbReference type="AlphaFoldDB" id="A0AAV2ZNG5"/>
<feature type="compositionally biased region" description="Polar residues" evidence="1">
    <location>
        <begin position="732"/>
        <end position="744"/>
    </location>
</feature>
<dbReference type="GO" id="GO:0007165">
    <property type="term" value="P:signal transduction"/>
    <property type="evidence" value="ECO:0007669"/>
    <property type="project" value="InterPro"/>
</dbReference>
<feature type="compositionally biased region" description="Polar residues" evidence="1">
    <location>
        <begin position="561"/>
        <end position="571"/>
    </location>
</feature>
<sequence>MDQKENVMDRDIMLNVVLPGDRVTSTTVNGSKPMMDLLVFLCGQYHLNPSTYTIELLSADKSQLKFKPNTPIGMLEVEKVVLKSKNLEDKHKKPGPTMPEQTVRVVINYKKTQKTVMRVSPFVPLQDLIPSICSKCEFDPETTVLLDDYQSQKPLDITKSLNDLGVRELYALDQSKATSPTEIRLPPLQESCPNVEIKQNDDKRFFNFFRRSTKKKRDQTSSAPATPLLNKQRPPHAVRANTVIKSYDSNTLPSDVPKKRRAPLPPQMQPSQNNIIPRGQIRTSSCVVKSVSVDESEKSVSGFDRSRTGSFQHSGISSVNSSIRRTKRKAPLPPAQISKPLQASDENSNEITDVPAEDGGDQLRTEEKNDLGVSLKVEENFSLKEEAAGSIKEEMSTSSAAEQSVETPVIDEIASSEMHSSSMVYNVENLSKISVDEIITDVTSNLLSRDDAMMENTTLEYDKIGENENRTSTPTVELENHQISETKTVVTEQGSQTLSTEQQTKDTNDVFQNCHQITEAKTHEDLKITTTEKGKTQDSAVQTVNFDKDEETAAEELSHSGEPTHQTIVSSTDNAPHELNGHAGQLTQFNGQQMIVTGKEPSKHEHVDNLMVSMHTQTIEENSDESSLNSQSKTVPFYRQHSDLKPKPSNEITRDYLPKIGMTTYKIVPQRSFDVEQYTESESPQDVQNIEYKRINEHVISHTVTNGNAAPTLGEKQVLLSEVKNGNHLPDGSSNYSFSASSKTVAEPPQRDHLALSRSVSAAPILSTNKIAPEVKPKPTSPVKGPSSFYLQMQRRASSMYVTSAIAKTKPSASVTNSTAKPKDVANEASQITIKTLPSKINVVNMTSSAEEKLPGNRSELPERPYEVKNGGLGAIHEVNMETENINSSQSSVENNIKPVQNQVSSVGVSVEHKKQVSFQENIQNVIKSPPLQVKFPEPSSTLPETYRADRPLQQEYKPERLSTTTTGKLTRTLSSPTGQSVPLSLQKLSTFVTPKPFTSTNSNLYPSSVTTSVKRSQSFNSSISPVKQPLNVDAPIGWSPVASPIESKKDSPLFPVNSEEIVENETLTPELKYRVHSPPPVPEKKTTVPLPSPDPEQLRQNILSAIRSGEAAAKLKRITIRSNTISINGKSQISHPAFSQTLPED</sequence>
<protein>
    <recommendedName>
        <fullName evidence="2">RBD domain-containing protein</fullName>
    </recommendedName>
</protein>
<dbReference type="InterPro" id="IPR039895">
    <property type="entry name" value="COBL-like"/>
</dbReference>
<dbReference type="PANTHER" id="PTHR21557">
    <property type="entry name" value="CORDON-BLEU"/>
    <property type="match status" value="1"/>
</dbReference>
<dbReference type="PROSITE" id="PS50898">
    <property type="entry name" value="RBD"/>
    <property type="match status" value="1"/>
</dbReference>
<feature type="region of interest" description="Disordered" evidence="1">
    <location>
        <begin position="550"/>
        <end position="571"/>
    </location>
</feature>
<feature type="region of interest" description="Disordered" evidence="1">
    <location>
        <begin position="1074"/>
        <end position="1096"/>
    </location>
</feature>
<feature type="compositionally biased region" description="Basic and acidic residues" evidence="1">
    <location>
        <begin position="361"/>
        <end position="371"/>
    </location>
</feature>
<feature type="domain" description="RBD" evidence="2">
    <location>
        <begin position="12"/>
        <end position="85"/>
    </location>
</feature>
<keyword evidence="4" id="KW-1185">Reference proteome</keyword>
<feature type="region of interest" description="Disordered" evidence="1">
    <location>
        <begin position="386"/>
        <end position="406"/>
    </location>
</feature>
<feature type="compositionally biased region" description="Polar residues" evidence="1">
    <location>
        <begin position="243"/>
        <end position="253"/>
    </location>
</feature>